<dbReference type="SUPFAM" id="SSF46689">
    <property type="entry name" value="Homeodomain-like"/>
    <property type="match status" value="2"/>
</dbReference>
<gene>
    <name evidence="5" type="ordered locus">Zymop_0883</name>
</gene>
<dbReference type="SMART" id="SM00342">
    <property type="entry name" value="HTH_ARAC"/>
    <property type="match status" value="1"/>
</dbReference>
<proteinExistence type="predicted"/>
<keyword evidence="2" id="KW-0238">DNA-binding</keyword>
<reference evidence="5 6" key="1">
    <citation type="journal article" date="2011" name="J. Bacteriol.">
        <title>Genome sequence of the ethanol-producing Zymomonas mobilis subsp. pomaceae lectotype strain ATCC 29192.</title>
        <authorList>
            <person name="Kouvelis V.N."/>
            <person name="Davenport K.W."/>
            <person name="Brettin T.S."/>
            <person name="Bruce D."/>
            <person name="Detter C."/>
            <person name="Han C.S."/>
            <person name="Nolan M."/>
            <person name="Tapia R."/>
            <person name="Damoulaki A."/>
            <person name="Kyrpides N.C."/>
            <person name="Typas M.A."/>
            <person name="Pappas K.M."/>
        </authorList>
    </citation>
    <scope>NUCLEOTIDE SEQUENCE [LARGE SCALE GENOMIC DNA]</scope>
    <source>
        <strain evidence="6">ATCC 29192 / DSM 22645 / JCM 10191 / CCUG 17912 / NBRC 13757 / NCIMB 11200 / NRRL B-4491 / Barker I</strain>
    </source>
</reference>
<keyword evidence="3" id="KW-0804">Transcription</keyword>
<dbReference type="InterPro" id="IPR018062">
    <property type="entry name" value="HTH_AraC-typ_CS"/>
</dbReference>
<dbReference type="GO" id="GO:0043565">
    <property type="term" value="F:sequence-specific DNA binding"/>
    <property type="evidence" value="ECO:0007669"/>
    <property type="project" value="InterPro"/>
</dbReference>
<dbReference type="PANTHER" id="PTHR43436:SF1">
    <property type="entry name" value="TRANSCRIPTIONAL REGULATORY PROTEIN"/>
    <property type="match status" value="1"/>
</dbReference>
<dbReference type="InterPro" id="IPR009594">
    <property type="entry name" value="Tscrpt_reg_HTH_AraC_N"/>
</dbReference>
<dbReference type="Proteomes" id="UP000000491">
    <property type="component" value="Chromosome"/>
</dbReference>
<dbReference type="Gene3D" id="1.10.10.60">
    <property type="entry name" value="Homeodomain-like"/>
    <property type="match status" value="1"/>
</dbReference>
<dbReference type="PROSITE" id="PS00041">
    <property type="entry name" value="HTH_ARAC_FAMILY_1"/>
    <property type="match status" value="1"/>
</dbReference>
<name>F8ESK7_ZYMMT</name>
<dbReference type="PROSITE" id="PS01124">
    <property type="entry name" value="HTH_ARAC_FAMILY_2"/>
    <property type="match status" value="1"/>
</dbReference>
<dbReference type="HOGENOM" id="CLU_000445_100_0_5"/>
<evidence type="ECO:0000313" key="6">
    <source>
        <dbReference type="Proteomes" id="UP000000491"/>
    </source>
</evidence>
<dbReference type="eggNOG" id="COG2207">
    <property type="taxonomic scope" value="Bacteria"/>
</dbReference>
<accession>F8ESK7</accession>
<sequence length="286" mass="32368">MGEHPLLRVLFLKKRLIHPARLVSYPAFCVILQGEKTVTLGRESFHYKAGEYLIASMELPTIAKVTKATSKDPYIALCLTIEPAFIAELLVQYQPKISIKDQAVRGIVVSALKEEMIDALLRLTTLLDKPEDRPVLLSLIKKEITWHLIKDGQQAILLRQIGLKDSNITRIAQTVAWIRQHYTEKLNIPTLAQQINMSSASFYRHFKMVTTLSPIQFQKQIRLQQGRSLLIAPESEVATVGYQVGYDSPSQFSRDYRHFFGVSPRKDAENLRAALGLSEDAIIKNA</sequence>
<evidence type="ECO:0000256" key="3">
    <source>
        <dbReference type="ARBA" id="ARBA00023163"/>
    </source>
</evidence>
<dbReference type="Pfam" id="PF06719">
    <property type="entry name" value="AraC_N"/>
    <property type="match status" value="1"/>
</dbReference>
<evidence type="ECO:0000259" key="4">
    <source>
        <dbReference type="PROSITE" id="PS01124"/>
    </source>
</evidence>
<dbReference type="KEGG" id="zmp:Zymop_0883"/>
<feature type="domain" description="HTH araC/xylS-type" evidence="4">
    <location>
        <begin position="172"/>
        <end position="270"/>
    </location>
</feature>
<dbReference type="PATRIC" id="fig|579138.3.peg.928"/>
<evidence type="ECO:0000256" key="2">
    <source>
        <dbReference type="ARBA" id="ARBA00023125"/>
    </source>
</evidence>
<dbReference type="PANTHER" id="PTHR43436">
    <property type="entry name" value="ARAC-FAMILY TRANSCRIPTIONAL REGULATOR"/>
    <property type="match status" value="1"/>
</dbReference>
<evidence type="ECO:0000313" key="5">
    <source>
        <dbReference type="EMBL" id="AEI37782.1"/>
    </source>
</evidence>
<dbReference type="AlphaFoldDB" id="F8ESK7"/>
<evidence type="ECO:0000256" key="1">
    <source>
        <dbReference type="ARBA" id="ARBA00023015"/>
    </source>
</evidence>
<dbReference type="Pfam" id="PF12833">
    <property type="entry name" value="HTH_18"/>
    <property type="match status" value="1"/>
</dbReference>
<dbReference type="GO" id="GO:0003700">
    <property type="term" value="F:DNA-binding transcription factor activity"/>
    <property type="evidence" value="ECO:0007669"/>
    <property type="project" value="InterPro"/>
</dbReference>
<dbReference type="InterPro" id="IPR018060">
    <property type="entry name" value="HTH_AraC"/>
</dbReference>
<protein>
    <submittedName>
        <fullName evidence="5">Transcriptional regulator, AraC family</fullName>
    </submittedName>
</protein>
<dbReference type="InterPro" id="IPR009057">
    <property type="entry name" value="Homeodomain-like_sf"/>
</dbReference>
<keyword evidence="1" id="KW-0805">Transcription regulation</keyword>
<dbReference type="STRING" id="579138.Zymop_0883"/>
<dbReference type="EMBL" id="CP002865">
    <property type="protein sequence ID" value="AEI37782.1"/>
    <property type="molecule type" value="Genomic_DNA"/>
</dbReference>
<organism evidence="5 6">
    <name type="scientific">Zymomonas mobilis subsp. pomaceae (strain ATCC 29192 / DSM 22645 / JCM 10191 / CCUG 17912 / NBRC 13757 / NCIMB 11200 / NRRL B-4491 / Barker I)</name>
    <dbReference type="NCBI Taxonomy" id="579138"/>
    <lineage>
        <taxon>Bacteria</taxon>
        <taxon>Pseudomonadati</taxon>
        <taxon>Pseudomonadota</taxon>
        <taxon>Alphaproteobacteria</taxon>
        <taxon>Sphingomonadales</taxon>
        <taxon>Zymomonadaceae</taxon>
        <taxon>Zymomonas</taxon>
    </lineage>
</organism>